<proteinExistence type="predicted"/>
<evidence type="ECO:0000313" key="2">
    <source>
        <dbReference type="Proteomes" id="UP001358586"/>
    </source>
</evidence>
<accession>A0ABR0N2I2</accession>
<comment type="caution">
    <text evidence="1">The sequence shown here is derived from an EMBL/GenBank/DDBJ whole genome shotgun (WGS) entry which is preliminary data.</text>
</comment>
<dbReference type="EMBL" id="JARKNE010000011">
    <property type="protein sequence ID" value="KAK5784547.1"/>
    <property type="molecule type" value="Genomic_DNA"/>
</dbReference>
<name>A0ABR0N2I2_GOSAR</name>
<keyword evidence="2" id="KW-1185">Reference proteome</keyword>
<evidence type="ECO:0000313" key="1">
    <source>
        <dbReference type="EMBL" id="KAK5784547.1"/>
    </source>
</evidence>
<sequence>MILVVVIAVNLIGVPDHLTGAMVNHLAVEVEVGNLCIISLSVKFVDALVILSSGVIIGSTRLLKEFLTSPYRHIFISSKIPLLVVMLVVFRKAQAVVFGLTLSFSINRHEFLLSSLPCHDLLLVSHL</sequence>
<gene>
    <name evidence="1" type="ORF">PVK06_039073</name>
</gene>
<organism evidence="1 2">
    <name type="scientific">Gossypium arboreum</name>
    <name type="common">Tree cotton</name>
    <name type="synonym">Gossypium nanking</name>
    <dbReference type="NCBI Taxonomy" id="29729"/>
    <lineage>
        <taxon>Eukaryota</taxon>
        <taxon>Viridiplantae</taxon>
        <taxon>Streptophyta</taxon>
        <taxon>Embryophyta</taxon>
        <taxon>Tracheophyta</taxon>
        <taxon>Spermatophyta</taxon>
        <taxon>Magnoliopsida</taxon>
        <taxon>eudicotyledons</taxon>
        <taxon>Gunneridae</taxon>
        <taxon>Pentapetalae</taxon>
        <taxon>rosids</taxon>
        <taxon>malvids</taxon>
        <taxon>Malvales</taxon>
        <taxon>Malvaceae</taxon>
        <taxon>Malvoideae</taxon>
        <taxon>Gossypium</taxon>
    </lineage>
</organism>
<protein>
    <submittedName>
        <fullName evidence="1">Uncharacterized protein</fullName>
    </submittedName>
</protein>
<dbReference type="Proteomes" id="UP001358586">
    <property type="component" value="Chromosome 11"/>
</dbReference>
<reference evidence="1 2" key="1">
    <citation type="submission" date="2023-03" db="EMBL/GenBank/DDBJ databases">
        <title>WGS of Gossypium arboreum.</title>
        <authorList>
            <person name="Yu D."/>
        </authorList>
    </citation>
    <scope>NUCLEOTIDE SEQUENCE [LARGE SCALE GENOMIC DNA]</scope>
    <source>
        <tissue evidence="1">Leaf</tissue>
    </source>
</reference>